<dbReference type="EMBL" id="WIGM01000801">
    <property type="protein sequence ID" value="KAF6812008.1"/>
    <property type="molecule type" value="Genomic_DNA"/>
</dbReference>
<evidence type="ECO:0000313" key="2">
    <source>
        <dbReference type="EMBL" id="KAF6812008.1"/>
    </source>
</evidence>
<dbReference type="OrthoDB" id="5275938at2759"/>
<evidence type="ECO:0000313" key="3">
    <source>
        <dbReference type="Proteomes" id="UP000639643"/>
    </source>
</evidence>
<sequence length="417" mass="44631">MDEDTDHGAAAAAQQTPSHHTDAVVTFDVNGDLYLHVGADVEEKTRTYLVCSKALARASPVFARMLYGRFAESRPQHAHSPSAESEHGWTVDLPEDRQEPLELLLHIVHGAFANVPEALELTRLWAFLVVANKYDATAAARPWAKGWMETVKAGAGSQNPLLLGVAYELGDAQVFNNTAMKVATECHLDDDGDLVYGFAASGDEERDVGYTYKLRNMDCLVPDGLIGESPSPLTENVKLTIPDDAAGIRRTLLTAMLEPYVTLYTALSTGGERCMSSPGDPSGGRRCDSMLLGSLIRSFAAQRLDLTAADPAAAFRGSASHLQSAVLKLELYTIHSGYAHPASSSFSFGGGGGGGIGVGGGHSRFGFSMSACEHLLQSGLREGVERSLMMRGNMSFAQPRHKEYLARQAAKTGLAKS</sequence>
<evidence type="ECO:0000256" key="1">
    <source>
        <dbReference type="SAM" id="MobiDB-lite"/>
    </source>
</evidence>
<reference evidence="2" key="1">
    <citation type="journal article" date="2020" name="Phytopathology">
        <title>Genome Sequence Resources of Colletotrichum truncatum, C. plurivorum, C. musicola, and C. sojae: Four Species Pathogenic to Soybean (Glycine max).</title>
        <authorList>
            <person name="Rogerio F."/>
            <person name="Boufleur T.R."/>
            <person name="Ciampi-Guillardi M."/>
            <person name="Sukno S.A."/>
            <person name="Thon M.R."/>
            <person name="Massola Junior N.S."/>
            <person name="Baroncelli R."/>
        </authorList>
    </citation>
    <scope>NUCLEOTIDE SEQUENCE</scope>
    <source>
        <strain evidence="2">LFN0074</strain>
    </source>
</reference>
<dbReference type="Proteomes" id="UP000639643">
    <property type="component" value="Unassembled WGS sequence"/>
</dbReference>
<accession>A0A8H6JFK1</accession>
<name>A0A8H6JFK1_9PEZI</name>
<dbReference type="InterPro" id="IPR011333">
    <property type="entry name" value="SKP1/BTB/POZ_sf"/>
</dbReference>
<gene>
    <name evidence="2" type="ORF">CMUS01_13152</name>
</gene>
<dbReference type="AlphaFoldDB" id="A0A8H6JFK1"/>
<proteinExistence type="predicted"/>
<feature type="region of interest" description="Disordered" evidence="1">
    <location>
        <begin position="1"/>
        <end position="20"/>
    </location>
</feature>
<protein>
    <submittedName>
        <fullName evidence="2">Nuclear pore protein-like protein</fullName>
    </submittedName>
</protein>
<keyword evidence="3" id="KW-1185">Reference proteome</keyword>
<organism evidence="2 3">
    <name type="scientific">Colletotrichum musicola</name>
    <dbReference type="NCBI Taxonomy" id="2175873"/>
    <lineage>
        <taxon>Eukaryota</taxon>
        <taxon>Fungi</taxon>
        <taxon>Dikarya</taxon>
        <taxon>Ascomycota</taxon>
        <taxon>Pezizomycotina</taxon>
        <taxon>Sordariomycetes</taxon>
        <taxon>Hypocreomycetidae</taxon>
        <taxon>Glomerellales</taxon>
        <taxon>Glomerellaceae</taxon>
        <taxon>Colletotrichum</taxon>
        <taxon>Colletotrichum orchidearum species complex</taxon>
    </lineage>
</organism>
<dbReference type="Gene3D" id="3.30.710.10">
    <property type="entry name" value="Potassium Channel Kv1.1, Chain A"/>
    <property type="match status" value="1"/>
</dbReference>
<comment type="caution">
    <text evidence="2">The sequence shown here is derived from an EMBL/GenBank/DDBJ whole genome shotgun (WGS) entry which is preliminary data.</text>
</comment>